<protein>
    <submittedName>
        <fullName evidence="2">Alpha/beta fold hydrolase</fullName>
    </submittedName>
</protein>
<dbReference type="PANTHER" id="PTHR43798">
    <property type="entry name" value="MONOACYLGLYCEROL LIPASE"/>
    <property type="match status" value="1"/>
</dbReference>
<dbReference type="SUPFAM" id="SSF53474">
    <property type="entry name" value="alpha/beta-Hydrolases"/>
    <property type="match status" value="1"/>
</dbReference>
<name>A0A6N1WZG5_9BURK</name>
<feature type="domain" description="AB hydrolase-1" evidence="1">
    <location>
        <begin position="47"/>
        <end position="151"/>
    </location>
</feature>
<dbReference type="PANTHER" id="PTHR43798:SF33">
    <property type="entry name" value="HYDROLASE, PUTATIVE (AFU_ORTHOLOGUE AFUA_2G14860)-RELATED"/>
    <property type="match status" value="1"/>
</dbReference>
<dbReference type="RefSeq" id="WP_175503429.1">
    <property type="nucleotide sequence ID" value="NZ_CP054840.1"/>
</dbReference>
<dbReference type="InterPro" id="IPR050266">
    <property type="entry name" value="AB_hydrolase_sf"/>
</dbReference>
<reference evidence="2 3" key="1">
    <citation type="submission" date="2020-06" db="EMBL/GenBank/DDBJ databases">
        <title>Acidovorax antarctica sp. nov., isolated from Corinth ice sheet soil, Antarctic Fields Peninsula.</title>
        <authorList>
            <person name="Xu Q."/>
            <person name="Peng F."/>
        </authorList>
    </citation>
    <scope>NUCLEOTIDE SEQUENCE [LARGE SCALE GENOMIC DNA]</scope>
    <source>
        <strain evidence="2 3">16-35-5</strain>
    </source>
</reference>
<dbReference type="EMBL" id="CP054840">
    <property type="protein sequence ID" value="QKV52549.1"/>
    <property type="molecule type" value="Genomic_DNA"/>
</dbReference>
<dbReference type="GO" id="GO:0016787">
    <property type="term" value="F:hydrolase activity"/>
    <property type="evidence" value="ECO:0007669"/>
    <property type="project" value="UniProtKB-KW"/>
</dbReference>
<accession>A0A6N1WZG5</accession>
<sequence length="292" mass="31397">MVSAANPVAPAPVALVSARARRVATPLGDGGQIVWHVWGEGNAAAAPLVLLHGGSGSWTHWLRNIDALVAAGREVWAVDLPGFGDSDGVPGGQDADTMPAPLHQSLQQLLGQRPFDLVGFSFGGMTAGMLAAAHPQGVRQLVVVGAPAMWVSGEKSVRLLGWRHLDSETAREQAHRHNLQALMLHDPARIDADTVALHVQNVLRDRLPRRRLSQTDVLAQALGRVVCPVQAIYGRHDALYRGRHAALEQAFVAASPYFEGLHWVDGAGHWVQYEQPERFNAQLLACLAAGSR</sequence>
<dbReference type="PRINTS" id="PR00111">
    <property type="entry name" value="ABHYDROLASE"/>
</dbReference>
<evidence type="ECO:0000313" key="3">
    <source>
        <dbReference type="Proteomes" id="UP000509579"/>
    </source>
</evidence>
<evidence type="ECO:0000259" key="1">
    <source>
        <dbReference type="Pfam" id="PF00561"/>
    </source>
</evidence>
<keyword evidence="2" id="KW-0378">Hydrolase</keyword>
<dbReference type="Gene3D" id="3.40.50.1820">
    <property type="entry name" value="alpha/beta hydrolase"/>
    <property type="match status" value="1"/>
</dbReference>
<dbReference type="Pfam" id="PF00561">
    <property type="entry name" value="Abhydrolase_1"/>
    <property type="match status" value="1"/>
</dbReference>
<keyword evidence="3" id="KW-1185">Reference proteome</keyword>
<organism evidence="2 3">
    <name type="scientific">Comamonas antarctica</name>
    <dbReference type="NCBI Taxonomy" id="2743470"/>
    <lineage>
        <taxon>Bacteria</taxon>
        <taxon>Pseudomonadati</taxon>
        <taxon>Pseudomonadota</taxon>
        <taxon>Betaproteobacteria</taxon>
        <taxon>Burkholderiales</taxon>
        <taxon>Comamonadaceae</taxon>
        <taxon>Comamonas</taxon>
    </lineage>
</organism>
<dbReference type="AlphaFoldDB" id="A0A6N1WZG5"/>
<evidence type="ECO:0000313" key="2">
    <source>
        <dbReference type="EMBL" id="QKV52549.1"/>
    </source>
</evidence>
<dbReference type="InterPro" id="IPR000639">
    <property type="entry name" value="Epox_hydrolase-like"/>
</dbReference>
<dbReference type="GO" id="GO:0016020">
    <property type="term" value="C:membrane"/>
    <property type="evidence" value="ECO:0007669"/>
    <property type="project" value="TreeGrafter"/>
</dbReference>
<dbReference type="Proteomes" id="UP000509579">
    <property type="component" value="Chromosome"/>
</dbReference>
<dbReference type="KEGG" id="aant:HUK68_06285"/>
<proteinExistence type="predicted"/>
<gene>
    <name evidence="2" type="ORF">HUK68_06285</name>
</gene>
<dbReference type="PRINTS" id="PR00412">
    <property type="entry name" value="EPOXHYDRLASE"/>
</dbReference>
<dbReference type="InterPro" id="IPR000073">
    <property type="entry name" value="AB_hydrolase_1"/>
</dbReference>
<dbReference type="InterPro" id="IPR029058">
    <property type="entry name" value="AB_hydrolase_fold"/>
</dbReference>